<feature type="chain" id="PRO_5041351984" evidence="1">
    <location>
        <begin position="19"/>
        <end position="326"/>
    </location>
</feature>
<keyword evidence="1" id="KW-0732">Signal</keyword>
<name>A0AA38VSM0_9PEZI</name>
<dbReference type="Gene3D" id="2.60.120.200">
    <property type="match status" value="1"/>
</dbReference>
<dbReference type="PANTHER" id="PTHR10963">
    <property type="entry name" value="GLYCOSYL HYDROLASE-RELATED"/>
    <property type="match status" value="1"/>
</dbReference>
<dbReference type="AlphaFoldDB" id="A0AA38VSM0"/>
<evidence type="ECO:0000256" key="1">
    <source>
        <dbReference type="SAM" id="SignalP"/>
    </source>
</evidence>
<organism evidence="2 3">
    <name type="scientific">Coniochaeta hoffmannii</name>
    <dbReference type="NCBI Taxonomy" id="91930"/>
    <lineage>
        <taxon>Eukaryota</taxon>
        <taxon>Fungi</taxon>
        <taxon>Dikarya</taxon>
        <taxon>Ascomycota</taxon>
        <taxon>Pezizomycotina</taxon>
        <taxon>Sordariomycetes</taxon>
        <taxon>Sordariomycetidae</taxon>
        <taxon>Coniochaetales</taxon>
        <taxon>Coniochaetaceae</taxon>
        <taxon>Coniochaeta</taxon>
    </lineage>
</organism>
<dbReference type="Pfam" id="PF26113">
    <property type="entry name" value="GH16_XgeA"/>
    <property type="match status" value="1"/>
</dbReference>
<comment type="caution">
    <text evidence="2">The sequence shown here is derived from an EMBL/GenBank/DDBJ whole genome shotgun (WGS) entry which is preliminary data.</text>
</comment>
<keyword evidence="2" id="KW-0378">Hydrolase</keyword>
<proteinExistence type="predicted"/>
<accession>A0AA38VSM0</accession>
<reference evidence="2" key="1">
    <citation type="submission" date="2022-07" db="EMBL/GenBank/DDBJ databases">
        <title>Fungi with potential for degradation of polypropylene.</title>
        <authorList>
            <person name="Gostincar C."/>
        </authorList>
    </citation>
    <scope>NUCLEOTIDE SEQUENCE</scope>
    <source>
        <strain evidence="2">EXF-13287</strain>
    </source>
</reference>
<dbReference type="Proteomes" id="UP001174691">
    <property type="component" value="Unassembled WGS sequence"/>
</dbReference>
<evidence type="ECO:0000313" key="2">
    <source>
        <dbReference type="EMBL" id="KAJ9161747.1"/>
    </source>
</evidence>
<dbReference type="InterPro" id="IPR013320">
    <property type="entry name" value="ConA-like_dom_sf"/>
</dbReference>
<dbReference type="PANTHER" id="PTHR10963:SF24">
    <property type="entry name" value="GLYCOSIDASE C21B10.07-RELATED"/>
    <property type="match status" value="1"/>
</dbReference>
<dbReference type="EMBL" id="JANBVN010000019">
    <property type="protein sequence ID" value="KAJ9161747.1"/>
    <property type="molecule type" value="Genomic_DNA"/>
</dbReference>
<dbReference type="SUPFAM" id="SSF49899">
    <property type="entry name" value="Concanavalin A-like lectins/glucanases"/>
    <property type="match status" value="1"/>
</dbReference>
<dbReference type="InterPro" id="IPR050546">
    <property type="entry name" value="Glycosyl_Hydrlase_16"/>
</dbReference>
<sequence>MILAPLFASALLVSPSWAAYVLKRNYYGQNFTSGFNFRTAADYDGGDPTGGFVNYLSYQAATNAGLVKVTNNQVYLGVDYSKKISTSAQGRDSIRMESKERFDTGLLIADIAHMPGSQCGIWPAYWTYNFDEDPYGEVDIIEYAMFDSGNTVSLHTCGACKFDLSGQPDCNLGDEAEQCPETDNSNFGGCGNTAPTGSCGDSFNSGGGGVYATLYEAAALKIWFFPRAQIPADITSGSPNPAAWSKPFVDFETSKSSNKCSVGKYFKKNTIIINTDLCGVEIDQDWWDGEPTCKKAAKDCKTFVANNPSAFAEAYWLFNSIKLYQQ</sequence>
<feature type="signal peptide" evidence="1">
    <location>
        <begin position="1"/>
        <end position="18"/>
    </location>
</feature>
<dbReference type="CDD" id="cd02181">
    <property type="entry name" value="GH16_fungal_Lam16A_glucanase"/>
    <property type="match status" value="1"/>
</dbReference>
<dbReference type="GO" id="GO:0016787">
    <property type="term" value="F:hydrolase activity"/>
    <property type="evidence" value="ECO:0007669"/>
    <property type="project" value="UniProtKB-KW"/>
</dbReference>
<gene>
    <name evidence="2" type="ORF">NKR19_g1940</name>
</gene>
<evidence type="ECO:0000313" key="3">
    <source>
        <dbReference type="Proteomes" id="UP001174691"/>
    </source>
</evidence>
<dbReference type="GO" id="GO:0009251">
    <property type="term" value="P:glucan catabolic process"/>
    <property type="evidence" value="ECO:0007669"/>
    <property type="project" value="TreeGrafter"/>
</dbReference>
<keyword evidence="3" id="KW-1185">Reference proteome</keyword>
<protein>
    <submittedName>
        <fullName evidence="2">Glycoside hydrolase family 16 protein</fullName>
    </submittedName>
</protein>